<sequence length="90" mass="10270">MCSMECFGDQYRGCGHYVRVYQTGITFDCESPYCKLSSKHMHKTAKNCGCNAEYADYRRVRNLFQIKCDSCNPAAESGSAASDHCRGRYW</sequence>
<dbReference type="OrthoDB" id="3197992at2759"/>
<evidence type="ECO:0000313" key="1">
    <source>
        <dbReference type="EMBL" id="KIM68431.1"/>
    </source>
</evidence>
<accession>A0A0C3EKH3</accession>
<keyword evidence="2" id="KW-1185">Reference proteome</keyword>
<proteinExistence type="predicted"/>
<dbReference type="EMBL" id="KN822009">
    <property type="protein sequence ID" value="KIM68431.1"/>
    <property type="molecule type" value="Genomic_DNA"/>
</dbReference>
<name>A0A0C3EKH3_9AGAM</name>
<gene>
    <name evidence="1" type="ORF">SCLCIDRAFT_13678</name>
</gene>
<organism evidence="1 2">
    <name type="scientific">Scleroderma citrinum Foug A</name>
    <dbReference type="NCBI Taxonomy" id="1036808"/>
    <lineage>
        <taxon>Eukaryota</taxon>
        <taxon>Fungi</taxon>
        <taxon>Dikarya</taxon>
        <taxon>Basidiomycota</taxon>
        <taxon>Agaricomycotina</taxon>
        <taxon>Agaricomycetes</taxon>
        <taxon>Agaricomycetidae</taxon>
        <taxon>Boletales</taxon>
        <taxon>Sclerodermatineae</taxon>
        <taxon>Sclerodermataceae</taxon>
        <taxon>Scleroderma</taxon>
    </lineage>
</organism>
<dbReference type="InParanoid" id="A0A0C3EKH3"/>
<reference evidence="2" key="2">
    <citation type="submission" date="2015-01" db="EMBL/GenBank/DDBJ databases">
        <title>Evolutionary Origins and Diversification of the Mycorrhizal Mutualists.</title>
        <authorList>
            <consortium name="DOE Joint Genome Institute"/>
            <consortium name="Mycorrhizal Genomics Consortium"/>
            <person name="Kohler A."/>
            <person name="Kuo A."/>
            <person name="Nagy L.G."/>
            <person name="Floudas D."/>
            <person name="Copeland A."/>
            <person name="Barry K.W."/>
            <person name="Cichocki N."/>
            <person name="Veneault-Fourrey C."/>
            <person name="LaButti K."/>
            <person name="Lindquist E.A."/>
            <person name="Lipzen A."/>
            <person name="Lundell T."/>
            <person name="Morin E."/>
            <person name="Murat C."/>
            <person name="Riley R."/>
            <person name="Ohm R."/>
            <person name="Sun H."/>
            <person name="Tunlid A."/>
            <person name="Henrissat B."/>
            <person name="Grigoriev I.V."/>
            <person name="Hibbett D.S."/>
            <person name="Martin F."/>
        </authorList>
    </citation>
    <scope>NUCLEOTIDE SEQUENCE [LARGE SCALE GENOMIC DNA]</scope>
    <source>
        <strain evidence="2">Foug A</strain>
    </source>
</reference>
<reference evidence="1 2" key="1">
    <citation type="submission" date="2014-04" db="EMBL/GenBank/DDBJ databases">
        <authorList>
            <consortium name="DOE Joint Genome Institute"/>
            <person name="Kuo A."/>
            <person name="Kohler A."/>
            <person name="Nagy L.G."/>
            <person name="Floudas D."/>
            <person name="Copeland A."/>
            <person name="Barry K.W."/>
            <person name="Cichocki N."/>
            <person name="Veneault-Fourrey C."/>
            <person name="LaButti K."/>
            <person name="Lindquist E.A."/>
            <person name="Lipzen A."/>
            <person name="Lundell T."/>
            <person name="Morin E."/>
            <person name="Murat C."/>
            <person name="Sun H."/>
            <person name="Tunlid A."/>
            <person name="Henrissat B."/>
            <person name="Grigoriev I.V."/>
            <person name="Hibbett D.S."/>
            <person name="Martin F."/>
            <person name="Nordberg H.P."/>
            <person name="Cantor M.N."/>
            <person name="Hua S.X."/>
        </authorList>
    </citation>
    <scope>NUCLEOTIDE SEQUENCE [LARGE SCALE GENOMIC DNA]</scope>
    <source>
        <strain evidence="1 2">Foug A</strain>
    </source>
</reference>
<dbReference type="AlphaFoldDB" id="A0A0C3EKH3"/>
<evidence type="ECO:0000313" key="2">
    <source>
        <dbReference type="Proteomes" id="UP000053989"/>
    </source>
</evidence>
<protein>
    <submittedName>
        <fullName evidence="1">Uncharacterized protein</fullName>
    </submittedName>
</protein>
<dbReference type="HOGENOM" id="CLU_180191_0_0_1"/>
<dbReference type="Proteomes" id="UP000053989">
    <property type="component" value="Unassembled WGS sequence"/>
</dbReference>